<feature type="transmembrane region" description="Helical" evidence="2">
    <location>
        <begin position="25"/>
        <end position="43"/>
    </location>
</feature>
<dbReference type="EMBL" id="VFPP01000001">
    <property type="protein sequence ID" value="TQM84230.1"/>
    <property type="molecule type" value="Genomic_DNA"/>
</dbReference>
<keyword evidence="4" id="KW-1185">Reference proteome</keyword>
<name>A0A543JN19_9PSEU</name>
<evidence type="ECO:0000256" key="1">
    <source>
        <dbReference type="SAM" id="MobiDB-lite"/>
    </source>
</evidence>
<keyword evidence="2" id="KW-0812">Transmembrane</keyword>
<gene>
    <name evidence="3" type="ORF">FHX81_6670</name>
</gene>
<keyword evidence="2" id="KW-0472">Membrane</keyword>
<organism evidence="3 4">
    <name type="scientific">Saccharothrix saharensis</name>
    <dbReference type="NCBI Taxonomy" id="571190"/>
    <lineage>
        <taxon>Bacteria</taxon>
        <taxon>Bacillati</taxon>
        <taxon>Actinomycetota</taxon>
        <taxon>Actinomycetes</taxon>
        <taxon>Pseudonocardiales</taxon>
        <taxon>Pseudonocardiaceae</taxon>
        <taxon>Saccharothrix</taxon>
    </lineage>
</organism>
<dbReference type="AlphaFoldDB" id="A0A543JN19"/>
<dbReference type="RefSeq" id="WP_141982443.1">
    <property type="nucleotide sequence ID" value="NZ_VFPP01000001.1"/>
</dbReference>
<feature type="transmembrane region" description="Helical" evidence="2">
    <location>
        <begin position="80"/>
        <end position="100"/>
    </location>
</feature>
<evidence type="ECO:0000313" key="4">
    <source>
        <dbReference type="Proteomes" id="UP000316628"/>
    </source>
</evidence>
<reference evidence="3 4" key="1">
    <citation type="submission" date="2019-06" db="EMBL/GenBank/DDBJ databases">
        <title>Sequencing the genomes of 1000 actinobacteria strains.</title>
        <authorList>
            <person name="Klenk H.-P."/>
        </authorList>
    </citation>
    <scope>NUCLEOTIDE SEQUENCE [LARGE SCALE GENOMIC DNA]</scope>
    <source>
        <strain evidence="3 4">DSM 45456</strain>
    </source>
</reference>
<protein>
    <submittedName>
        <fullName evidence="3">Uncharacterized protein</fullName>
    </submittedName>
</protein>
<comment type="caution">
    <text evidence="3">The sequence shown here is derived from an EMBL/GenBank/DDBJ whole genome shotgun (WGS) entry which is preliminary data.</text>
</comment>
<keyword evidence="2" id="KW-1133">Transmembrane helix</keyword>
<sequence length="276" mass="28806">MVVQGDGPPPDRGTFDRATVDRWQVFGGMAGVAGLLLSVVGGIQDQVPLSLVAAGVVTLVGVWLLYRWGRRPRQQLTKHFVVPVLLTVVGAATGGVLGGLELRPTPGTGQPAATTTTTTVAAKAGGSPSTPTEEPTTGATTTRTTTTVVPAPPVGGQVRAGQVTMNYDYSIDLDSTTDENGGVTAKSTQRTDLKYEGGFRATPIVLVAEKLAEAPPTYQECAAATAVDDYIEGDAVVQGASFCVKTTEGRWAGLVVVDVESYNKVKFDLVVWEKQA</sequence>
<feature type="region of interest" description="Disordered" evidence="1">
    <location>
        <begin position="119"/>
        <end position="157"/>
    </location>
</feature>
<proteinExistence type="predicted"/>
<dbReference type="Proteomes" id="UP000316628">
    <property type="component" value="Unassembled WGS sequence"/>
</dbReference>
<evidence type="ECO:0000313" key="3">
    <source>
        <dbReference type="EMBL" id="TQM84230.1"/>
    </source>
</evidence>
<accession>A0A543JN19</accession>
<evidence type="ECO:0000256" key="2">
    <source>
        <dbReference type="SAM" id="Phobius"/>
    </source>
</evidence>
<feature type="transmembrane region" description="Helical" evidence="2">
    <location>
        <begin position="49"/>
        <end position="68"/>
    </location>
</feature>
<dbReference type="OrthoDB" id="5198542at2"/>